<feature type="region of interest" description="Disordered" evidence="1">
    <location>
        <begin position="36"/>
        <end position="62"/>
    </location>
</feature>
<dbReference type="NCBIfam" id="TIGR04138">
    <property type="entry name" value="Plancto_Ver_chp"/>
    <property type="match status" value="1"/>
</dbReference>
<comment type="caution">
    <text evidence="2">The sequence shown here is derived from an EMBL/GenBank/DDBJ whole genome shotgun (WGS) entry which is preliminary data.</text>
</comment>
<organism evidence="2 3">
    <name type="scientific">Posidoniimonas polymericola</name>
    <dbReference type="NCBI Taxonomy" id="2528002"/>
    <lineage>
        <taxon>Bacteria</taxon>
        <taxon>Pseudomonadati</taxon>
        <taxon>Planctomycetota</taxon>
        <taxon>Planctomycetia</taxon>
        <taxon>Pirellulales</taxon>
        <taxon>Lacipirellulaceae</taxon>
        <taxon>Posidoniimonas</taxon>
    </lineage>
</organism>
<dbReference type="Proteomes" id="UP000318478">
    <property type="component" value="Unassembled WGS sequence"/>
</dbReference>
<dbReference type="InterPro" id="IPR026406">
    <property type="entry name" value="Ver/Plancto_CHP"/>
</dbReference>
<reference evidence="2 3" key="1">
    <citation type="submission" date="2019-02" db="EMBL/GenBank/DDBJ databases">
        <title>Deep-cultivation of Planctomycetes and their phenomic and genomic characterization uncovers novel biology.</title>
        <authorList>
            <person name="Wiegand S."/>
            <person name="Jogler M."/>
            <person name="Boedeker C."/>
            <person name="Pinto D."/>
            <person name="Vollmers J."/>
            <person name="Rivas-Marin E."/>
            <person name="Kohn T."/>
            <person name="Peeters S.H."/>
            <person name="Heuer A."/>
            <person name="Rast P."/>
            <person name="Oberbeckmann S."/>
            <person name="Bunk B."/>
            <person name="Jeske O."/>
            <person name="Meyerdierks A."/>
            <person name="Storesund J.E."/>
            <person name="Kallscheuer N."/>
            <person name="Luecker S."/>
            <person name="Lage O.M."/>
            <person name="Pohl T."/>
            <person name="Merkel B.J."/>
            <person name="Hornburger P."/>
            <person name="Mueller R.-W."/>
            <person name="Bruemmer F."/>
            <person name="Labrenz M."/>
            <person name="Spormann A.M."/>
            <person name="Op Den Camp H."/>
            <person name="Overmann J."/>
            <person name="Amann R."/>
            <person name="Jetten M.S.M."/>
            <person name="Mascher T."/>
            <person name="Medema M.H."/>
            <person name="Devos D.P."/>
            <person name="Kaster A.-K."/>
            <person name="Ovreas L."/>
            <person name="Rohde M."/>
            <person name="Galperin M.Y."/>
            <person name="Jogler C."/>
        </authorList>
    </citation>
    <scope>NUCLEOTIDE SEQUENCE [LARGE SCALE GENOMIC DNA]</scope>
    <source>
        <strain evidence="2 3">Pla123a</strain>
    </source>
</reference>
<dbReference type="EMBL" id="SJPO01000002">
    <property type="protein sequence ID" value="TWT78112.1"/>
    <property type="molecule type" value="Genomic_DNA"/>
</dbReference>
<dbReference type="AlphaFoldDB" id="A0A5C5YSZ3"/>
<proteinExistence type="predicted"/>
<protein>
    <submittedName>
        <fullName evidence="2">Uncharacterized protein</fullName>
    </submittedName>
</protein>
<evidence type="ECO:0000313" key="2">
    <source>
        <dbReference type="EMBL" id="TWT78112.1"/>
    </source>
</evidence>
<evidence type="ECO:0000313" key="3">
    <source>
        <dbReference type="Proteomes" id="UP000318478"/>
    </source>
</evidence>
<feature type="compositionally biased region" description="Acidic residues" evidence="1">
    <location>
        <begin position="47"/>
        <end position="58"/>
    </location>
</feature>
<evidence type="ECO:0000256" key="1">
    <source>
        <dbReference type="SAM" id="MobiDB-lite"/>
    </source>
</evidence>
<dbReference type="OrthoDB" id="282243at2"/>
<accession>A0A5C5YSZ3</accession>
<dbReference type="RefSeq" id="WP_146584351.1">
    <property type="nucleotide sequence ID" value="NZ_SJPO01000002.1"/>
</dbReference>
<sequence length="149" mass="17371">MLDSTHPLAELLRRDKRYHFDSYVFVFDALKYGQDQMNLGRPQPSDPTDEFDEDEDEDDRHVTGQELCEAIRRYALEQYGLLARSVLEHWGITSTGDFGEIVFNLIDIGQMRKTESDRREDFVDVFDFETGFATQTVFKTLQSSNEKSQ</sequence>
<name>A0A5C5YSZ3_9BACT</name>
<keyword evidence="3" id="KW-1185">Reference proteome</keyword>
<gene>
    <name evidence="2" type="ORF">Pla123a_09010</name>
</gene>